<feature type="transmembrane region" description="Helical" evidence="7">
    <location>
        <begin position="219"/>
        <end position="236"/>
    </location>
</feature>
<dbReference type="PANTHER" id="PTHR30106:SF2">
    <property type="entry name" value="UPF0324 INNER MEMBRANE PROTEIN YEIH"/>
    <property type="match status" value="1"/>
</dbReference>
<feature type="transmembrane region" description="Helical" evidence="7">
    <location>
        <begin position="328"/>
        <end position="350"/>
    </location>
</feature>
<evidence type="ECO:0000256" key="6">
    <source>
        <dbReference type="ARBA" id="ARBA00023136"/>
    </source>
</evidence>
<reference evidence="8 9" key="1">
    <citation type="submission" date="2021-03" db="EMBL/GenBank/DDBJ databases">
        <title>Sequencing the genomes of 1000 actinobacteria strains.</title>
        <authorList>
            <person name="Klenk H.-P."/>
        </authorList>
    </citation>
    <scope>NUCLEOTIDE SEQUENCE [LARGE SCALE GENOMIC DNA]</scope>
    <source>
        <strain evidence="8 9">DSM 12544</strain>
    </source>
</reference>
<feature type="transmembrane region" description="Helical" evidence="7">
    <location>
        <begin position="20"/>
        <end position="50"/>
    </location>
</feature>
<keyword evidence="9" id="KW-1185">Reference proteome</keyword>
<feature type="transmembrane region" description="Helical" evidence="7">
    <location>
        <begin position="125"/>
        <end position="142"/>
    </location>
</feature>
<evidence type="ECO:0000256" key="4">
    <source>
        <dbReference type="ARBA" id="ARBA00022692"/>
    </source>
</evidence>
<evidence type="ECO:0000256" key="3">
    <source>
        <dbReference type="ARBA" id="ARBA00022475"/>
    </source>
</evidence>
<sequence length="351" mass="35306">MSSPDAGSAGVRRLPGWMLLAGVATAALLLGSIQRAVGALLIALVLGLLLRNLGLFRPAVRLGVQRATKPLLRLGIVVLGLQLAVPEILALGVPVLVLIGATVLIGFVFTHWFARRIGMSPAASLLYAAGFSICGASAVAGAQSVVDAEDDEVASAVAMVTLYGTAALLALPLVSGMVGLTQEQSGVWIGLTVHEVAQVVAAGGLVGTAALATAAVVKLGRVVLLAPVLTFSALFWRRAARDLSADDRAAGEGWTARDADAGSPPKVPLVPLFVLGFLAMVAVRSVAPLPEELLDAASLAATWLLAGAMFGLGVGIDLKSLARTGGRGAVVGGASTAVMGAGTLAAVLLVV</sequence>
<keyword evidence="3" id="KW-1003">Cell membrane</keyword>
<comment type="caution">
    <text evidence="8">The sequence shown here is derived from an EMBL/GenBank/DDBJ whole genome shotgun (WGS) entry which is preliminary data.</text>
</comment>
<feature type="transmembrane region" description="Helical" evidence="7">
    <location>
        <begin position="154"/>
        <end position="174"/>
    </location>
</feature>
<dbReference type="InterPro" id="IPR018383">
    <property type="entry name" value="UPF0324_pro"/>
</dbReference>
<keyword evidence="5 7" id="KW-1133">Transmembrane helix</keyword>
<feature type="transmembrane region" description="Helical" evidence="7">
    <location>
        <begin position="95"/>
        <end position="113"/>
    </location>
</feature>
<keyword evidence="4 7" id="KW-0812">Transmembrane</keyword>
<evidence type="ECO:0000256" key="7">
    <source>
        <dbReference type="SAM" id="Phobius"/>
    </source>
</evidence>
<dbReference type="EMBL" id="JAGINX010000001">
    <property type="protein sequence ID" value="MBP2318907.1"/>
    <property type="molecule type" value="Genomic_DNA"/>
</dbReference>
<evidence type="ECO:0000313" key="8">
    <source>
        <dbReference type="EMBL" id="MBP2318907.1"/>
    </source>
</evidence>
<dbReference type="RefSeq" id="WP_210049367.1">
    <property type="nucleotide sequence ID" value="NZ_JAGINX010000001.1"/>
</dbReference>
<protein>
    <submittedName>
        <fullName evidence="8">Integral membrane protein (TIGR00698 family)</fullName>
    </submittedName>
</protein>
<comment type="similarity">
    <text evidence="2">Belongs to the UPF0324 family.</text>
</comment>
<comment type="subcellular location">
    <subcellularLocation>
        <location evidence="1">Cell membrane</location>
        <topology evidence="1">Multi-pass membrane protein</topology>
    </subcellularLocation>
</comment>
<dbReference type="Proteomes" id="UP001519331">
    <property type="component" value="Unassembled WGS sequence"/>
</dbReference>
<gene>
    <name evidence="8" type="ORF">JOF45_001926</name>
</gene>
<feature type="transmembrane region" description="Helical" evidence="7">
    <location>
        <begin position="186"/>
        <end position="213"/>
    </location>
</feature>
<accession>A0ABS4T368</accession>
<name>A0ABS4T368_9MICC</name>
<feature type="transmembrane region" description="Helical" evidence="7">
    <location>
        <begin position="267"/>
        <end position="287"/>
    </location>
</feature>
<organism evidence="8 9">
    <name type="scientific">Nesterenkonia lacusekhoensis</name>
    <dbReference type="NCBI Taxonomy" id="150832"/>
    <lineage>
        <taxon>Bacteria</taxon>
        <taxon>Bacillati</taxon>
        <taxon>Actinomycetota</taxon>
        <taxon>Actinomycetes</taxon>
        <taxon>Micrococcales</taxon>
        <taxon>Micrococcaceae</taxon>
        <taxon>Nesterenkonia</taxon>
    </lineage>
</organism>
<evidence type="ECO:0000313" key="9">
    <source>
        <dbReference type="Proteomes" id="UP001519331"/>
    </source>
</evidence>
<evidence type="ECO:0000256" key="1">
    <source>
        <dbReference type="ARBA" id="ARBA00004651"/>
    </source>
</evidence>
<dbReference type="PANTHER" id="PTHR30106">
    <property type="entry name" value="INNER MEMBRANE PROTEIN YEIH-RELATED"/>
    <property type="match status" value="1"/>
</dbReference>
<evidence type="ECO:0000256" key="2">
    <source>
        <dbReference type="ARBA" id="ARBA00007977"/>
    </source>
</evidence>
<proteinExistence type="inferred from homology"/>
<keyword evidence="6 7" id="KW-0472">Membrane</keyword>
<evidence type="ECO:0000256" key="5">
    <source>
        <dbReference type="ARBA" id="ARBA00022989"/>
    </source>
</evidence>
<dbReference type="Pfam" id="PF03601">
    <property type="entry name" value="Cons_hypoth698"/>
    <property type="match status" value="1"/>
</dbReference>
<feature type="transmembrane region" description="Helical" evidence="7">
    <location>
        <begin position="293"/>
        <end position="316"/>
    </location>
</feature>